<organism evidence="9">
    <name type="scientific">Sycon raphanus</name>
    <dbReference type="NCBI Taxonomy" id="56443"/>
    <lineage>
        <taxon>Eukaryota</taxon>
        <taxon>Metazoa</taxon>
        <taxon>Porifera</taxon>
        <taxon>Calcarea</taxon>
        <taxon>Calcaronea</taxon>
        <taxon>Leucosolenida</taxon>
        <taxon>Sycettidae</taxon>
        <taxon>Sycon</taxon>
    </lineage>
</organism>
<dbReference type="GO" id="GO:0005634">
    <property type="term" value="C:nucleus"/>
    <property type="evidence" value="ECO:0007669"/>
    <property type="project" value="UniProtKB-SubCell"/>
</dbReference>
<feature type="non-terminal residue" evidence="9">
    <location>
        <position position="1"/>
    </location>
</feature>
<dbReference type="CDD" id="cd00086">
    <property type="entry name" value="homeodomain"/>
    <property type="match status" value="1"/>
</dbReference>
<feature type="region of interest" description="Disordered" evidence="7">
    <location>
        <begin position="141"/>
        <end position="161"/>
    </location>
</feature>
<dbReference type="AlphaFoldDB" id="Q9GU39"/>
<gene>
    <name evidence="9" type="primary">NkxD</name>
</gene>
<evidence type="ECO:0000256" key="3">
    <source>
        <dbReference type="ARBA" id="ARBA00023155"/>
    </source>
</evidence>
<protein>
    <submittedName>
        <fullName evidence="9">Homeobox protein NkxD</fullName>
    </submittedName>
</protein>
<dbReference type="GO" id="GO:0000978">
    <property type="term" value="F:RNA polymerase II cis-regulatory region sequence-specific DNA binding"/>
    <property type="evidence" value="ECO:0007669"/>
    <property type="project" value="TreeGrafter"/>
</dbReference>
<dbReference type="GO" id="GO:0030154">
    <property type="term" value="P:cell differentiation"/>
    <property type="evidence" value="ECO:0007669"/>
    <property type="project" value="TreeGrafter"/>
</dbReference>
<evidence type="ECO:0000313" key="9">
    <source>
        <dbReference type="EMBL" id="AAG28516.1"/>
    </source>
</evidence>
<evidence type="ECO:0000256" key="6">
    <source>
        <dbReference type="RuleBase" id="RU000682"/>
    </source>
</evidence>
<dbReference type="InterPro" id="IPR020479">
    <property type="entry name" value="HD_metazoa"/>
</dbReference>
<dbReference type="PANTHER" id="PTHR24340">
    <property type="entry name" value="HOMEOBOX PROTEIN NKX"/>
    <property type="match status" value="1"/>
</dbReference>
<dbReference type="InterPro" id="IPR001356">
    <property type="entry name" value="HD"/>
</dbReference>
<dbReference type="PROSITE" id="PS50071">
    <property type="entry name" value="HOMEOBOX_2"/>
    <property type="match status" value="1"/>
</dbReference>
<accession>Q9GU39</accession>
<keyword evidence="2 5" id="KW-0238">DNA-binding</keyword>
<dbReference type="EMBL" id="AF197146">
    <property type="protein sequence ID" value="AAG28516.1"/>
    <property type="molecule type" value="mRNA"/>
</dbReference>
<feature type="non-terminal residue" evidence="9">
    <location>
        <position position="161"/>
    </location>
</feature>
<proteinExistence type="evidence at transcript level"/>
<dbReference type="SUPFAM" id="SSF46689">
    <property type="entry name" value="Homeodomain-like"/>
    <property type="match status" value="1"/>
</dbReference>
<dbReference type="PRINTS" id="PR00024">
    <property type="entry name" value="HOMEOBOX"/>
</dbReference>
<dbReference type="InterPro" id="IPR050394">
    <property type="entry name" value="Homeobox_NK-like"/>
</dbReference>
<reference evidence="9" key="1">
    <citation type="journal article" date="2000" name="Mol. Phylogenet. Evol.">
        <title>Homeobox gene diversification in the calcareous sponge, Sycon raphanus.</title>
        <authorList>
            <person name="Manuel M."/>
            <person name="Le Parco Y."/>
        </authorList>
    </citation>
    <scope>NUCLEOTIDE SEQUENCE</scope>
</reference>
<keyword evidence="3 5" id="KW-0371">Homeobox</keyword>
<feature type="compositionally biased region" description="Polar residues" evidence="7">
    <location>
        <begin position="36"/>
        <end position="49"/>
    </location>
</feature>
<dbReference type="PROSITE" id="PS00027">
    <property type="entry name" value="HOMEOBOX_1"/>
    <property type="match status" value="1"/>
</dbReference>
<keyword evidence="4 5" id="KW-0539">Nucleus</keyword>
<dbReference type="InterPro" id="IPR009057">
    <property type="entry name" value="Homeodomain-like_sf"/>
</dbReference>
<dbReference type="SMART" id="SM00389">
    <property type="entry name" value="HOX"/>
    <property type="match status" value="1"/>
</dbReference>
<evidence type="ECO:0000256" key="5">
    <source>
        <dbReference type="PROSITE-ProRule" id="PRU00108"/>
    </source>
</evidence>
<sequence length="161" mass="17454">GKSPFSTMATLYEGVSTASNLDSPFAINNIHLPATTPVTSADTTAQITPVSEAKEEDQHPTATAPSGESANGESNSTKKRKPRALFTRQQVVELESRFKSQRYVSAPERQELSARLKLSETQVKIWFQNRRYKCKKSSLEAAAQGAHPGLHPQGMPGSLAA</sequence>
<feature type="region of interest" description="Disordered" evidence="7">
    <location>
        <begin position="33"/>
        <end position="85"/>
    </location>
</feature>
<comment type="subcellular location">
    <subcellularLocation>
        <location evidence="1 5 6">Nucleus</location>
    </subcellularLocation>
</comment>
<evidence type="ECO:0000259" key="8">
    <source>
        <dbReference type="PROSITE" id="PS50071"/>
    </source>
</evidence>
<evidence type="ECO:0000256" key="4">
    <source>
        <dbReference type="ARBA" id="ARBA00023242"/>
    </source>
</evidence>
<evidence type="ECO:0000256" key="1">
    <source>
        <dbReference type="ARBA" id="ARBA00004123"/>
    </source>
</evidence>
<dbReference type="Pfam" id="PF00046">
    <property type="entry name" value="Homeodomain"/>
    <property type="match status" value="1"/>
</dbReference>
<feature type="compositionally biased region" description="Polar residues" evidence="7">
    <location>
        <begin position="60"/>
        <end position="75"/>
    </location>
</feature>
<feature type="domain" description="Homeobox" evidence="8">
    <location>
        <begin position="77"/>
        <end position="137"/>
    </location>
</feature>
<evidence type="ECO:0000256" key="2">
    <source>
        <dbReference type="ARBA" id="ARBA00023125"/>
    </source>
</evidence>
<name>Q9GU39_9METZ</name>
<dbReference type="Gene3D" id="1.10.10.60">
    <property type="entry name" value="Homeodomain-like"/>
    <property type="match status" value="1"/>
</dbReference>
<dbReference type="InterPro" id="IPR017970">
    <property type="entry name" value="Homeobox_CS"/>
</dbReference>
<dbReference type="GO" id="GO:0000981">
    <property type="term" value="F:DNA-binding transcription factor activity, RNA polymerase II-specific"/>
    <property type="evidence" value="ECO:0007669"/>
    <property type="project" value="InterPro"/>
</dbReference>
<evidence type="ECO:0000256" key="7">
    <source>
        <dbReference type="SAM" id="MobiDB-lite"/>
    </source>
</evidence>
<feature type="DNA-binding region" description="Homeobox" evidence="5">
    <location>
        <begin position="79"/>
        <end position="138"/>
    </location>
</feature>